<evidence type="ECO:0000256" key="6">
    <source>
        <dbReference type="ARBA" id="ARBA00022989"/>
    </source>
</evidence>
<protein>
    <recommendedName>
        <fullName evidence="9">Amino acid transporter transmembrane domain-containing protein</fullName>
    </recommendedName>
</protein>
<keyword evidence="7 8" id="KW-0472">Membrane</keyword>
<evidence type="ECO:0000256" key="4">
    <source>
        <dbReference type="ARBA" id="ARBA00022692"/>
    </source>
</evidence>
<keyword evidence="6 8" id="KW-1133">Transmembrane helix</keyword>
<dbReference type="GO" id="GO:0016020">
    <property type="term" value="C:membrane"/>
    <property type="evidence" value="ECO:0007669"/>
    <property type="project" value="UniProtKB-SubCell"/>
</dbReference>
<feature type="transmembrane region" description="Helical" evidence="8">
    <location>
        <begin position="432"/>
        <end position="453"/>
    </location>
</feature>
<feature type="transmembrane region" description="Helical" evidence="8">
    <location>
        <begin position="101"/>
        <end position="126"/>
    </location>
</feature>
<evidence type="ECO:0000256" key="3">
    <source>
        <dbReference type="ARBA" id="ARBA00022448"/>
    </source>
</evidence>
<evidence type="ECO:0000256" key="5">
    <source>
        <dbReference type="ARBA" id="ARBA00022970"/>
    </source>
</evidence>
<dbReference type="Gene3D" id="1.20.1740.10">
    <property type="entry name" value="Amino acid/polyamine transporter I"/>
    <property type="match status" value="1"/>
</dbReference>
<gene>
    <name evidence="10" type="ORF">g.23933</name>
</gene>
<proteinExistence type="inferred from homology"/>
<reference evidence="10" key="1">
    <citation type="submission" date="2015-08" db="EMBL/GenBank/DDBJ databases">
        <authorList>
            <person name="Babu N.S."/>
            <person name="Beckwith C.J."/>
            <person name="Beseler K.G."/>
            <person name="Brison A."/>
            <person name="Carone J.V."/>
            <person name="Caskin T.P."/>
            <person name="Diamond M."/>
            <person name="Durham M.E."/>
            <person name="Foxe J.M."/>
            <person name="Go M."/>
            <person name="Henderson B.A."/>
            <person name="Jones I.B."/>
            <person name="McGettigan J.A."/>
            <person name="Micheletti S.J."/>
            <person name="Nasrallah M.E."/>
            <person name="Ortiz D."/>
            <person name="Piller C.R."/>
            <person name="Privatt S.R."/>
            <person name="Schneider S.L."/>
            <person name="Sharp S."/>
            <person name="Smith T.C."/>
            <person name="Stanton J.D."/>
            <person name="Ullery H.E."/>
            <person name="Wilson R.J."/>
            <person name="Serrano M.G."/>
            <person name="Buck G."/>
            <person name="Lee V."/>
            <person name="Wang Y."/>
            <person name="Carvalho R."/>
            <person name="Voegtly L."/>
            <person name="Shi R."/>
            <person name="Duckworth R."/>
            <person name="Johnson A."/>
            <person name="Loviza R."/>
            <person name="Walstead R."/>
            <person name="Shah Z."/>
            <person name="Kiflezghi M."/>
            <person name="Wade K."/>
            <person name="Ball S.L."/>
            <person name="Bradley K.W."/>
            <person name="Asai D.J."/>
            <person name="Bowman C.A."/>
            <person name="Russell D.A."/>
            <person name="Pope W.H."/>
            <person name="Jacobs-Sera D."/>
            <person name="Hendrix R.W."/>
            <person name="Hatfull G.F."/>
        </authorList>
    </citation>
    <scope>NUCLEOTIDE SEQUENCE</scope>
</reference>
<dbReference type="InterPro" id="IPR013057">
    <property type="entry name" value="AA_transpt_TM"/>
</dbReference>
<feature type="transmembrane region" description="Helical" evidence="8">
    <location>
        <begin position="77"/>
        <end position="95"/>
    </location>
</feature>
<dbReference type="EMBL" id="GDKF01000022">
    <property type="protein sequence ID" value="JAT78600.1"/>
    <property type="molecule type" value="Transcribed_RNA"/>
</dbReference>
<feature type="transmembrane region" description="Helical" evidence="8">
    <location>
        <begin position="395"/>
        <end position="420"/>
    </location>
</feature>
<keyword evidence="3" id="KW-0813">Transport</keyword>
<feature type="transmembrane region" description="Helical" evidence="8">
    <location>
        <begin position="372"/>
        <end position="389"/>
    </location>
</feature>
<evidence type="ECO:0000259" key="9">
    <source>
        <dbReference type="Pfam" id="PF01490"/>
    </source>
</evidence>
<dbReference type="PANTHER" id="PTHR22950:SF458">
    <property type="entry name" value="SODIUM-COUPLED NEUTRAL AMINO ACID TRANSPORTER 11-RELATED"/>
    <property type="match status" value="1"/>
</dbReference>
<evidence type="ECO:0000256" key="2">
    <source>
        <dbReference type="ARBA" id="ARBA00008066"/>
    </source>
</evidence>
<feature type="transmembrane region" description="Helical" evidence="8">
    <location>
        <begin position="336"/>
        <end position="360"/>
    </location>
</feature>
<accession>A0A1D2AHB1</accession>
<feature type="transmembrane region" description="Helical" evidence="8">
    <location>
        <begin position="147"/>
        <end position="167"/>
    </location>
</feature>
<sequence length="464" mass="48847">ITLNRKTSKYAARVMSEVGDAEAPTAPLLATVPDAHSGPKSFPLDLGNDGVEDITLERTTSHHSADAAGNGWKATTFILLTDMFGLGALAIPSVFAHLGWLAAGVALLALGLAMLFSGSLFTRLAAAHPDVSVYHRLAGAAYGRRGRWLVFGTVYTLILLSPAVIHLTSAEALGVLMGGRAGPSPGLLVTLAMLPLAQVRSMEDVGWVSVVGTGTMLAAVAVTLGKLLLEPLPERAAAATHWLPPASTTPRLALVALLDVVFAYGGQQNWFRYASTMRKRSNFLLVTRVGAVTMTAFYLLLGCTGYWSLGSAYDLSKPITSVLPQDGWTVLTNAMLLIHCLVAYQININVLTHLVLTVVAKHRAPARSWQGWGAWTLVSGVGVLASWALASGIPFFSLVIALVAAVGDVAAGYLIPALLALRLLPLGRAERWLCRALVPLSVALSAAGIFSAVREIVHDSAAAP</sequence>
<evidence type="ECO:0000256" key="7">
    <source>
        <dbReference type="ARBA" id="ARBA00023136"/>
    </source>
</evidence>
<keyword evidence="5" id="KW-0029">Amino-acid transport</keyword>
<name>A0A1D2AHB1_AUXPR</name>
<comment type="subcellular location">
    <subcellularLocation>
        <location evidence="1">Membrane</location>
        <topology evidence="1">Multi-pass membrane protein</topology>
    </subcellularLocation>
</comment>
<feature type="transmembrane region" description="Helical" evidence="8">
    <location>
        <begin position="206"/>
        <end position="229"/>
    </location>
</feature>
<evidence type="ECO:0000256" key="1">
    <source>
        <dbReference type="ARBA" id="ARBA00004141"/>
    </source>
</evidence>
<evidence type="ECO:0000256" key="8">
    <source>
        <dbReference type="SAM" id="Phobius"/>
    </source>
</evidence>
<comment type="similarity">
    <text evidence="2">Belongs to the amino acid/polyamine transporter 2 family.</text>
</comment>
<dbReference type="PANTHER" id="PTHR22950">
    <property type="entry name" value="AMINO ACID TRANSPORTER"/>
    <property type="match status" value="1"/>
</dbReference>
<dbReference type="Pfam" id="PF01490">
    <property type="entry name" value="Aa_trans"/>
    <property type="match status" value="1"/>
</dbReference>
<feature type="domain" description="Amino acid transporter transmembrane" evidence="9">
    <location>
        <begin position="71"/>
        <end position="450"/>
    </location>
</feature>
<keyword evidence="4 8" id="KW-0812">Transmembrane</keyword>
<dbReference type="GO" id="GO:0015179">
    <property type="term" value="F:L-amino acid transmembrane transporter activity"/>
    <property type="evidence" value="ECO:0007669"/>
    <property type="project" value="TreeGrafter"/>
</dbReference>
<feature type="transmembrane region" description="Helical" evidence="8">
    <location>
        <begin position="285"/>
        <end position="307"/>
    </location>
</feature>
<organism evidence="10">
    <name type="scientific">Auxenochlorella protothecoides</name>
    <name type="common">Green microalga</name>
    <name type="synonym">Chlorella protothecoides</name>
    <dbReference type="NCBI Taxonomy" id="3075"/>
    <lineage>
        <taxon>Eukaryota</taxon>
        <taxon>Viridiplantae</taxon>
        <taxon>Chlorophyta</taxon>
        <taxon>core chlorophytes</taxon>
        <taxon>Trebouxiophyceae</taxon>
        <taxon>Chlorellales</taxon>
        <taxon>Chlorellaceae</taxon>
        <taxon>Auxenochlorella</taxon>
    </lineage>
</organism>
<evidence type="ECO:0000313" key="10">
    <source>
        <dbReference type="EMBL" id="JAT78600.1"/>
    </source>
</evidence>
<dbReference type="AlphaFoldDB" id="A0A1D2AHB1"/>
<feature type="non-terminal residue" evidence="10">
    <location>
        <position position="1"/>
    </location>
</feature>